<gene>
    <name evidence="3" type="ORF">BT96DRAFT_928126</name>
</gene>
<dbReference type="EMBL" id="ML769869">
    <property type="protein sequence ID" value="KAE9386550.1"/>
    <property type="molecule type" value="Genomic_DNA"/>
</dbReference>
<accession>A0A6A4GMJ2</accession>
<feature type="transmembrane region" description="Helical" evidence="1">
    <location>
        <begin position="15"/>
        <end position="37"/>
    </location>
</feature>
<feature type="transmembrane region" description="Helical" evidence="1">
    <location>
        <begin position="217"/>
        <end position="242"/>
    </location>
</feature>
<dbReference type="AlphaFoldDB" id="A0A6A4GMJ2"/>
<feature type="transmembrane region" description="Helical" evidence="1">
    <location>
        <begin position="177"/>
        <end position="196"/>
    </location>
</feature>
<proteinExistence type="predicted"/>
<protein>
    <recommendedName>
        <fullName evidence="2">DUF6533 domain-containing protein</fullName>
    </recommendedName>
</protein>
<evidence type="ECO:0000313" key="4">
    <source>
        <dbReference type="Proteomes" id="UP000799118"/>
    </source>
</evidence>
<feature type="transmembrane region" description="Helical" evidence="1">
    <location>
        <begin position="91"/>
        <end position="109"/>
    </location>
</feature>
<sequence>MTLFNNVEPQVQGSWYHFLQLVACVIVVYDYLLTFDLEVERFWKANRGILPAILFYLNRYITLLGILPIMLFTVWSEPVLNYNRCKALQTYLWIFVSLVLTNIGLLFILRLYAIYGGSKRIAIFLGFVATCAVANDAYHGYYTIMEQNAIDIDVQLSVIEKVGCIQGDTAQQGLHMVYAWVGVIVFDICVFSLTLWKTMKLRNEYFSGIASVIMRDGAMYFGVVALLNIANILTFAVCLLGSYFTKSMFSTLSTVIASVISSHLMLNLRDPEPSNIHCTMV</sequence>
<organism evidence="3 4">
    <name type="scientific">Gymnopus androsaceus JB14</name>
    <dbReference type="NCBI Taxonomy" id="1447944"/>
    <lineage>
        <taxon>Eukaryota</taxon>
        <taxon>Fungi</taxon>
        <taxon>Dikarya</taxon>
        <taxon>Basidiomycota</taxon>
        <taxon>Agaricomycotina</taxon>
        <taxon>Agaricomycetes</taxon>
        <taxon>Agaricomycetidae</taxon>
        <taxon>Agaricales</taxon>
        <taxon>Marasmiineae</taxon>
        <taxon>Omphalotaceae</taxon>
        <taxon>Gymnopus</taxon>
    </lineage>
</organism>
<reference evidence="3" key="1">
    <citation type="journal article" date="2019" name="Environ. Microbiol.">
        <title>Fungal ecological strategies reflected in gene transcription - a case study of two litter decomposers.</title>
        <authorList>
            <person name="Barbi F."/>
            <person name="Kohler A."/>
            <person name="Barry K."/>
            <person name="Baskaran P."/>
            <person name="Daum C."/>
            <person name="Fauchery L."/>
            <person name="Ihrmark K."/>
            <person name="Kuo A."/>
            <person name="LaButti K."/>
            <person name="Lipzen A."/>
            <person name="Morin E."/>
            <person name="Grigoriev I.V."/>
            <person name="Henrissat B."/>
            <person name="Lindahl B."/>
            <person name="Martin F."/>
        </authorList>
    </citation>
    <scope>NUCLEOTIDE SEQUENCE</scope>
    <source>
        <strain evidence="3">JB14</strain>
    </source>
</reference>
<dbReference type="InterPro" id="IPR045340">
    <property type="entry name" value="DUF6533"/>
</dbReference>
<dbReference type="Proteomes" id="UP000799118">
    <property type="component" value="Unassembled WGS sequence"/>
</dbReference>
<evidence type="ECO:0000313" key="3">
    <source>
        <dbReference type="EMBL" id="KAE9386550.1"/>
    </source>
</evidence>
<keyword evidence="1" id="KW-0812">Transmembrane</keyword>
<feature type="transmembrane region" description="Helical" evidence="1">
    <location>
        <begin position="121"/>
        <end position="138"/>
    </location>
</feature>
<evidence type="ECO:0000259" key="2">
    <source>
        <dbReference type="Pfam" id="PF20151"/>
    </source>
</evidence>
<keyword evidence="4" id="KW-1185">Reference proteome</keyword>
<evidence type="ECO:0000256" key="1">
    <source>
        <dbReference type="SAM" id="Phobius"/>
    </source>
</evidence>
<dbReference type="Pfam" id="PF20151">
    <property type="entry name" value="DUF6533"/>
    <property type="match status" value="1"/>
</dbReference>
<name>A0A6A4GMJ2_9AGAR</name>
<feature type="transmembrane region" description="Helical" evidence="1">
    <location>
        <begin position="49"/>
        <end position="71"/>
    </location>
</feature>
<keyword evidence="1" id="KW-0472">Membrane</keyword>
<keyword evidence="1" id="KW-1133">Transmembrane helix</keyword>
<dbReference type="OrthoDB" id="3261349at2759"/>
<feature type="domain" description="DUF6533" evidence="2">
    <location>
        <begin position="19"/>
        <end position="64"/>
    </location>
</feature>